<evidence type="ECO:0000313" key="8">
    <source>
        <dbReference type="EMBL" id="AXM07657.1"/>
    </source>
</evidence>
<dbReference type="InterPro" id="IPR011701">
    <property type="entry name" value="MFS"/>
</dbReference>
<feature type="domain" description="Major facilitator superfamily (MFS) profile" evidence="7">
    <location>
        <begin position="37"/>
        <end position="563"/>
    </location>
</feature>
<dbReference type="InterPro" id="IPR036259">
    <property type="entry name" value="MFS_trans_sf"/>
</dbReference>
<feature type="transmembrane region" description="Helical" evidence="6">
    <location>
        <begin position="160"/>
        <end position="179"/>
    </location>
</feature>
<dbReference type="Proteomes" id="UP000223982">
    <property type="component" value="Unassembled WGS sequence"/>
</dbReference>
<feature type="transmembrane region" description="Helical" evidence="6">
    <location>
        <begin position="38"/>
        <end position="63"/>
    </location>
</feature>
<reference evidence="9 10" key="1">
    <citation type="submission" date="2017-02" db="EMBL/GenBank/DDBJ databases">
        <title>Prevalence of linear plasmids in Propionibacterium acnes isolates obtained from cancerous prostatic tissue.</title>
        <authorList>
            <person name="Davidsson S."/>
            <person name="Bruggemann H."/>
        </authorList>
    </citation>
    <scope>NUCLEOTIDE SEQUENCE [LARGE SCALE GENOMIC DNA]</scope>
    <source>
        <strain evidence="9 10">09-9</strain>
    </source>
</reference>
<evidence type="ECO:0000256" key="1">
    <source>
        <dbReference type="ARBA" id="ARBA00004651"/>
    </source>
</evidence>
<feature type="transmembrane region" description="Helical" evidence="6">
    <location>
        <begin position="232"/>
        <end position="251"/>
    </location>
</feature>
<feature type="transmembrane region" description="Helical" evidence="6">
    <location>
        <begin position="337"/>
        <end position="362"/>
    </location>
</feature>
<evidence type="ECO:0000259" key="7">
    <source>
        <dbReference type="PROSITE" id="PS50850"/>
    </source>
</evidence>
<dbReference type="PROSITE" id="PS50850">
    <property type="entry name" value="MFS"/>
    <property type="match status" value="1"/>
</dbReference>
<dbReference type="GO" id="GO:0022857">
    <property type="term" value="F:transmembrane transporter activity"/>
    <property type="evidence" value="ECO:0007669"/>
    <property type="project" value="InterPro"/>
</dbReference>
<name>A0AA44U345_CUTAC</name>
<feature type="transmembrane region" description="Helical" evidence="6">
    <location>
        <begin position="374"/>
        <end position="399"/>
    </location>
</feature>
<dbReference type="PANTHER" id="PTHR42718:SF9">
    <property type="entry name" value="MAJOR FACILITATOR SUPERFAMILY MULTIDRUG TRANSPORTER MFSC"/>
    <property type="match status" value="1"/>
</dbReference>
<dbReference type="RefSeq" id="WP_002531246.1">
    <property type="nucleotide sequence ID" value="NZ_CAJTKC010000003.1"/>
</dbReference>
<keyword evidence="2" id="KW-0813">Transport</keyword>
<evidence type="ECO:0000313" key="11">
    <source>
        <dbReference type="Proteomes" id="UP000256621"/>
    </source>
</evidence>
<evidence type="ECO:0000256" key="5">
    <source>
        <dbReference type="ARBA" id="ARBA00023136"/>
    </source>
</evidence>
<evidence type="ECO:0000313" key="10">
    <source>
        <dbReference type="Proteomes" id="UP000223982"/>
    </source>
</evidence>
<protein>
    <submittedName>
        <fullName evidence="9">MFS transporter</fullName>
    </submittedName>
</protein>
<keyword evidence="4 6" id="KW-1133">Transmembrane helix</keyword>
<evidence type="ECO:0000256" key="6">
    <source>
        <dbReference type="SAM" id="Phobius"/>
    </source>
</evidence>
<feature type="transmembrane region" description="Helical" evidence="6">
    <location>
        <begin position="75"/>
        <end position="92"/>
    </location>
</feature>
<evidence type="ECO:0000256" key="2">
    <source>
        <dbReference type="ARBA" id="ARBA00022448"/>
    </source>
</evidence>
<evidence type="ECO:0000256" key="4">
    <source>
        <dbReference type="ARBA" id="ARBA00022989"/>
    </source>
</evidence>
<feature type="transmembrane region" description="Helical" evidence="6">
    <location>
        <begin position="191"/>
        <end position="211"/>
    </location>
</feature>
<dbReference type="SUPFAM" id="SSF103473">
    <property type="entry name" value="MFS general substrate transporter"/>
    <property type="match status" value="2"/>
</dbReference>
<evidence type="ECO:0000313" key="9">
    <source>
        <dbReference type="EMBL" id="PHJ26611.1"/>
    </source>
</evidence>
<reference evidence="8 11" key="2">
    <citation type="submission" date="2018-08" db="EMBL/GenBank/DDBJ databases">
        <title>Genome sequencing of Cutibacterium acnes KCOM 1315.</title>
        <authorList>
            <person name="Kook J.-K."/>
            <person name="Park S.-N."/>
            <person name="Lim Y.K."/>
        </authorList>
    </citation>
    <scope>NUCLEOTIDE SEQUENCE [LARGE SCALE GENOMIC DNA]</scope>
    <source>
        <strain evidence="8 11">KCOM 1315</strain>
    </source>
</reference>
<comment type="subcellular location">
    <subcellularLocation>
        <location evidence="1">Cell membrane</location>
        <topology evidence="1">Multi-pass membrane protein</topology>
    </subcellularLocation>
</comment>
<keyword evidence="5 6" id="KW-0472">Membrane</keyword>
<dbReference type="Proteomes" id="UP000256621">
    <property type="component" value="Chromosome"/>
</dbReference>
<sequence>MPMDHRLHNVDRVERNAVPDTTFAATAAQPIPGRWKALAVLAAGLSLIILDGTIVGVALPTMISALNLNLTDAQWVNAIYNVIFAALLLGAGRLGDRIGRRTTFTAGVVLFVGGSLLAATASGPGSLIASRTVQGVGGALVLPSTLSSVNSLFQGKDRAAAFGIWGAVMSGMAALGPLLGGVLTEYASWRWIFWVNLPLGLLVLAGIATWVPQTHGRPADKGVDVDGVLTSAIGFGLLVFGLIEATTLGWWDKKQTFKVFGWEWPTSWSMSPVPWAIAIGLVFIMLFVVWEHHRAKVGRDALLDLTLFRVGTFSWGNLTAATVAIGEFSLTFVLPLFLVNSLGLSTVRTGIVLAAMALGAFFSGASARHLAARMGATGVVVLGLTLEVVGVGLLAWVVGVQGSTWLIVLTLIVYGVGLGLASAQLTSTVLHDIPADQSGAGSATQSTVRQLGSAFGAAIAGTALGSAMNHTIPDAVASISAVPTRVLDKLVHITEDSAGSAIPGLRHASAHSPFIRPLGESRDAVIGNLETGFAHAAAWSIGLSSLFLVIGLLGAIMVRHEARKQVG</sequence>
<accession>A0AA44U345</accession>
<feature type="transmembrane region" description="Helical" evidence="6">
    <location>
        <begin position="405"/>
        <end position="430"/>
    </location>
</feature>
<dbReference type="InterPro" id="IPR020846">
    <property type="entry name" value="MFS_dom"/>
</dbReference>
<dbReference type="EMBL" id="CP031442">
    <property type="protein sequence ID" value="AXM07657.1"/>
    <property type="molecule type" value="Genomic_DNA"/>
</dbReference>
<dbReference type="Gene3D" id="1.20.1720.10">
    <property type="entry name" value="Multidrug resistance protein D"/>
    <property type="match status" value="1"/>
</dbReference>
<dbReference type="AlphaFoldDB" id="A0AA44U345"/>
<feature type="transmembrane region" description="Helical" evidence="6">
    <location>
        <begin position="271"/>
        <end position="290"/>
    </location>
</feature>
<dbReference type="GO" id="GO:0005886">
    <property type="term" value="C:plasma membrane"/>
    <property type="evidence" value="ECO:0007669"/>
    <property type="project" value="UniProtKB-SubCell"/>
</dbReference>
<dbReference type="CDD" id="cd17321">
    <property type="entry name" value="MFS_MMR_MDR_like"/>
    <property type="match status" value="1"/>
</dbReference>
<dbReference type="EMBL" id="LKVB01000009">
    <property type="protein sequence ID" value="PHJ26611.1"/>
    <property type="molecule type" value="Genomic_DNA"/>
</dbReference>
<evidence type="ECO:0000256" key="3">
    <source>
        <dbReference type="ARBA" id="ARBA00022692"/>
    </source>
</evidence>
<organism evidence="9 10">
    <name type="scientific">Cutibacterium acnes</name>
    <name type="common">Propionibacterium acnes</name>
    <dbReference type="NCBI Taxonomy" id="1747"/>
    <lineage>
        <taxon>Bacteria</taxon>
        <taxon>Bacillati</taxon>
        <taxon>Actinomycetota</taxon>
        <taxon>Actinomycetes</taxon>
        <taxon>Propionibacteriales</taxon>
        <taxon>Propionibacteriaceae</taxon>
        <taxon>Cutibacterium</taxon>
    </lineage>
</organism>
<feature type="transmembrane region" description="Helical" evidence="6">
    <location>
        <begin position="104"/>
        <end position="121"/>
    </location>
</feature>
<proteinExistence type="predicted"/>
<feature type="transmembrane region" description="Helical" evidence="6">
    <location>
        <begin position="537"/>
        <end position="558"/>
    </location>
</feature>
<dbReference type="PANTHER" id="PTHR42718">
    <property type="entry name" value="MAJOR FACILITATOR SUPERFAMILY MULTIDRUG TRANSPORTER MFSC"/>
    <property type="match status" value="1"/>
</dbReference>
<keyword evidence="3 6" id="KW-0812">Transmembrane</keyword>
<dbReference type="Gene3D" id="1.20.1250.20">
    <property type="entry name" value="MFS general substrate transporter like domains"/>
    <property type="match status" value="1"/>
</dbReference>
<dbReference type="Pfam" id="PF07690">
    <property type="entry name" value="MFS_1"/>
    <property type="match status" value="1"/>
</dbReference>
<gene>
    <name evidence="9" type="ORF">APS60_08850</name>
    <name evidence="8" type="ORF">DXN06_11440</name>
</gene>